<comment type="caution">
    <text evidence="3">The sequence shown here is derived from an EMBL/GenBank/DDBJ whole genome shotgun (WGS) entry which is preliminary data.</text>
</comment>
<feature type="region of interest" description="Disordered" evidence="1">
    <location>
        <begin position="1"/>
        <end position="86"/>
    </location>
</feature>
<evidence type="ECO:0000313" key="4">
    <source>
        <dbReference type="Proteomes" id="UP001215598"/>
    </source>
</evidence>
<keyword evidence="4" id="KW-1185">Reference proteome</keyword>
<accession>A0AAD7JK61</accession>
<feature type="region of interest" description="Disordered" evidence="1">
    <location>
        <begin position="183"/>
        <end position="208"/>
    </location>
</feature>
<protein>
    <submittedName>
        <fullName evidence="3">Uncharacterized protein</fullName>
    </submittedName>
</protein>
<name>A0AAD7JK61_9AGAR</name>
<evidence type="ECO:0000256" key="1">
    <source>
        <dbReference type="SAM" id="MobiDB-lite"/>
    </source>
</evidence>
<evidence type="ECO:0000256" key="2">
    <source>
        <dbReference type="SAM" id="Phobius"/>
    </source>
</evidence>
<dbReference type="Proteomes" id="UP001215598">
    <property type="component" value="Unassembled WGS sequence"/>
</dbReference>
<sequence>MSISTSTSSSASSPVSTSGFSSSTASAPSTSSSASHTFSMSVVERPDTERSTSSLTPSTISPTFSSKHRPSSVHSFSTSSTSLPGTTSSYLPATPFTIAVPSDAPSSTPSSAISSTAVAPQAVNDSVSPGSHRARIIAGATVSAVAFLGLIILAALYRHRRFNPKGILGFHGNHSRRAFTVHPRAEDEDDDAWKHSTVSDGDDDEALPKLPHYIPHSRTASADYRGSLSSQIALWAEMRVVEPLPLSRPTSPPATSNDRANLNRGALSPDTSNSSIQLLRMKSTVSSIGSNYSSESLGRAGSRDDQLFVRLPQIILQRLYWDRRE</sequence>
<feature type="region of interest" description="Disordered" evidence="1">
    <location>
        <begin position="245"/>
        <end position="273"/>
    </location>
</feature>
<organism evidence="3 4">
    <name type="scientific">Mycena metata</name>
    <dbReference type="NCBI Taxonomy" id="1033252"/>
    <lineage>
        <taxon>Eukaryota</taxon>
        <taxon>Fungi</taxon>
        <taxon>Dikarya</taxon>
        <taxon>Basidiomycota</taxon>
        <taxon>Agaricomycotina</taxon>
        <taxon>Agaricomycetes</taxon>
        <taxon>Agaricomycetidae</taxon>
        <taxon>Agaricales</taxon>
        <taxon>Marasmiineae</taxon>
        <taxon>Mycenaceae</taxon>
        <taxon>Mycena</taxon>
    </lineage>
</organism>
<feature type="compositionally biased region" description="Low complexity" evidence="1">
    <location>
        <begin position="1"/>
        <end position="41"/>
    </location>
</feature>
<keyword evidence="2" id="KW-0812">Transmembrane</keyword>
<keyword evidence="2" id="KW-1133">Transmembrane helix</keyword>
<gene>
    <name evidence="3" type="ORF">B0H16DRAFT_1793306</name>
</gene>
<feature type="compositionally biased region" description="Low complexity" evidence="1">
    <location>
        <begin position="72"/>
        <end position="86"/>
    </location>
</feature>
<proteinExistence type="predicted"/>
<dbReference type="AlphaFoldDB" id="A0AAD7JK61"/>
<keyword evidence="2" id="KW-0472">Membrane</keyword>
<evidence type="ECO:0000313" key="3">
    <source>
        <dbReference type="EMBL" id="KAJ7766215.1"/>
    </source>
</evidence>
<reference evidence="3" key="1">
    <citation type="submission" date="2023-03" db="EMBL/GenBank/DDBJ databases">
        <title>Massive genome expansion in bonnet fungi (Mycena s.s.) driven by repeated elements and novel gene families across ecological guilds.</title>
        <authorList>
            <consortium name="Lawrence Berkeley National Laboratory"/>
            <person name="Harder C.B."/>
            <person name="Miyauchi S."/>
            <person name="Viragh M."/>
            <person name="Kuo A."/>
            <person name="Thoen E."/>
            <person name="Andreopoulos B."/>
            <person name="Lu D."/>
            <person name="Skrede I."/>
            <person name="Drula E."/>
            <person name="Henrissat B."/>
            <person name="Morin E."/>
            <person name="Kohler A."/>
            <person name="Barry K."/>
            <person name="LaButti K."/>
            <person name="Morin E."/>
            <person name="Salamov A."/>
            <person name="Lipzen A."/>
            <person name="Mereny Z."/>
            <person name="Hegedus B."/>
            <person name="Baldrian P."/>
            <person name="Stursova M."/>
            <person name="Weitz H."/>
            <person name="Taylor A."/>
            <person name="Grigoriev I.V."/>
            <person name="Nagy L.G."/>
            <person name="Martin F."/>
            <person name="Kauserud H."/>
        </authorList>
    </citation>
    <scope>NUCLEOTIDE SEQUENCE</scope>
    <source>
        <strain evidence="3">CBHHK182m</strain>
    </source>
</reference>
<dbReference type="EMBL" id="JARKIB010000024">
    <property type="protein sequence ID" value="KAJ7766215.1"/>
    <property type="molecule type" value="Genomic_DNA"/>
</dbReference>
<feature type="transmembrane region" description="Helical" evidence="2">
    <location>
        <begin position="136"/>
        <end position="157"/>
    </location>
</feature>
<feature type="compositionally biased region" description="Low complexity" evidence="1">
    <location>
        <begin position="51"/>
        <end position="65"/>
    </location>
</feature>